<dbReference type="PANTHER" id="PTHR24359:SF37">
    <property type="entry name" value="PROTEIN KINASE DOMAIN-CONTAINING PROTEIN"/>
    <property type="match status" value="1"/>
</dbReference>
<gene>
    <name evidence="3" type="ORF">TT172_LOCUS5085</name>
</gene>
<feature type="region of interest" description="Disordered" evidence="1">
    <location>
        <begin position="348"/>
        <end position="376"/>
    </location>
</feature>
<dbReference type="GO" id="GO:0004674">
    <property type="term" value="F:protein serine/threonine kinase activity"/>
    <property type="evidence" value="ECO:0007669"/>
    <property type="project" value="TreeGrafter"/>
</dbReference>
<sequence length="858" mass="94452">MTQSPAPDQSPNAASQMLDVALDDHEYGLAEDLESYDQANSGPQLLAIRGEGVPTISRSSVEIPQPPGKNQRRRNYAATETTRVTVLDRGESLYALAYPPGSRVPDADKPTKPATAPLLDRLVSLRRRSSRPKGAFFYPRGSVERLMTENIDDVAGIISAGRHYLEGPGRPPLTDGEVFEYASRICQEKQQPEDPDPGFCKMFAILLLLDRGWEIVRFVDAGIGDAQLPLEAVYVDGPNAPPRMRLRGDPDKPLDCLSHWSIMTHERFEETQWAMLAPFLARGKPKEAWFYIFSDKVVLPWTKEERSGREGGYGWITKVEIHPSHHNFKVTDRSNGQFAIKHFKPDLHKRSGRSRSQNVGGGNVDEGGAGETENLGGLAPETLKAIRREFKREIEILNRFSGDEHPHLISLQASFRHGDEYCVIVPWAERDLKSMWRDCPNGDPLDKPNLEWMLGQCLGIASGLHKIHFYRIDGEGEEEEEEEEDSSDDEYEEEDDDDILSSRRIYGRHGDIKPENILLFRNAADAADRGRLVITDFGLSRFHSDGTKSYFPSGDVEATWTYRPPECDMEGCTISPSFDIWSLGCVLLEFVAWYLGGWELVSAFIKHRRARNPLVFGFNMDQFFEVVVDPGAVDADGPFYSRVKYEVHDFVHTKLHTHPCISAPLHRLLDFVLTHMLVVEPTMTTTTMTTTTTTATTTNTTTEPAQPRPARADCTRVLAELETIYASVKTDEADSTRLTACPREAGPVEPPAAVPAPLSACTSESAKLRFGQLRRLDGGSWVVAGGQREGNGTKNGLAVNGNGEARWGGGGGGGGGGEEGGKRSPLGWARLGGGGGGLGRGSGGGFSGGVGRRNTGQF</sequence>
<dbReference type="GO" id="GO:0005524">
    <property type="term" value="F:ATP binding"/>
    <property type="evidence" value="ECO:0007669"/>
    <property type="project" value="InterPro"/>
</dbReference>
<evidence type="ECO:0000256" key="1">
    <source>
        <dbReference type="SAM" id="MobiDB-lite"/>
    </source>
</evidence>
<evidence type="ECO:0000313" key="3">
    <source>
        <dbReference type="EMBL" id="SPQ22666.1"/>
    </source>
</evidence>
<feature type="region of interest" description="Disordered" evidence="1">
    <location>
        <begin position="691"/>
        <end position="711"/>
    </location>
</feature>
<dbReference type="Gene3D" id="1.10.510.10">
    <property type="entry name" value="Transferase(Phosphotransferase) domain 1"/>
    <property type="match status" value="1"/>
</dbReference>
<feature type="region of interest" description="Disordered" evidence="1">
    <location>
        <begin position="784"/>
        <end position="858"/>
    </location>
</feature>
<feature type="compositionally biased region" description="Low complexity" evidence="1">
    <location>
        <begin position="691"/>
        <end position="702"/>
    </location>
</feature>
<proteinExistence type="predicted"/>
<organism evidence="3 4">
    <name type="scientific">Thermothielavioides terrestris</name>
    <dbReference type="NCBI Taxonomy" id="2587410"/>
    <lineage>
        <taxon>Eukaryota</taxon>
        <taxon>Fungi</taxon>
        <taxon>Dikarya</taxon>
        <taxon>Ascomycota</taxon>
        <taxon>Pezizomycotina</taxon>
        <taxon>Sordariomycetes</taxon>
        <taxon>Sordariomycetidae</taxon>
        <taxon>Sordariales</taxon>
        <taxon>Chaetomiaceae</taxon>
        <taxon>Thermothielavioides</taxon>
    </lineage>
</organism>
<dbReference type="AlphaFoldDB" id="A0A446BJM3"/>
<dbReference type="InterPro" id="IPR000719">
    <property type="entry name" value="Prot_kinase_dom"/>
</dbReference>
<name>A0A446BJM3_9PEZI</name>
<dbReference type="SUPFAM" id="SSF56112">
    <property type="entry name" value="Protein kinase-like (PK-like)"/>
    <property type="match status" value="1"/>
</dbReference>
<dbReference type="PANTHER" id="PTHR24359">
    <property type="entry name" value="SERINE/THREONINE-PROTEIN KINASE SBK1"/>
    <property type="match status" value="1"/>
</dbReference>
<reference evidence="3 4" key="1">
    <citation type="submission" date="2018-04" db="EMBL/GenBank/DDBJ databases">
        <authorList>
            <person name="Huttner S."/>
            <person name="Dainat J."/>
        </authorList>
    </citation>
    <scope>NUCLEOTIDE SEQUENCE [LARGE SCALE GENOMIC DNA]</scope>
</reference>
<protein>
    <submittedName>
        <fullName evidence="3">92ee1eb7-1630-4dab-87ed-c019112329fa</fullName>
    </submittedName>
</protein>
<feature type="compositionally biased region" description="Gly residues" evidence="1">
    <location>
        <begin position="830"/>
        <end position="851"/>
    </location>
</feature>
<feature type="domain" description="Protein kinase" evidence="2">
    <location>
        <begin position="302"/>
        <end position="678"/>
    </location>
</feature>
<feature type="compositionally biased region" description="Gly residues" evidence="1">
    <location>
        <begin position="359"/>
        <end position="370"/>
    </location>
</feature>
<dbReference type="Pfam" id="PF00069">
    <property type="entry name" value="Pkinase"/>
    <property type="match status" value="1"/>
</dbReference>
<evidence type="ECO:0000313" key="4">
    <source>
        <dbReference type="Proteomes" id="UP000289323"/>
    </source>
</evidence>
<dbReference type="PROSITE" id="PS50011">
    <property type="entry name" value="PROTEIN_KINASE_DOM"/>
    <property type="match status" value="1"/>
</dbReference>
<accession>A0A446BJM3</accession>
<evidence type="ECO:0000259" key="2">
    <source>
        <dbReference type="PROSITE" id="PS50011"/>
    </source>
</evidence>
<dbReference type="Proteomes" id="UP000289323">
    <property type="component" value="Unassembled WGS sequence"/>
</dbReference>
<feature type="compositionally biased region" description="Acidic residues" evidence="1">
    <location>
        <begin position="475"/>
        <end position="498"/>
    </location>
</feature>
<dbReference type="InterPro" id="IPR011009">
    <property type="entry name" value="Kinase-like_dom_sf"/>
</dbReference>
<dbReference type="CDD" id="cd00180">
    <property type="entry name" value="PKc"/>
    <property type="match status" value="1"/>
</dbReference>
<dbReference type="EMBL" id="OUUZ01000009">
    <property type="protein sequence ID" value="SPQ22666.1"/>
    <property type="molecule type" value="Genomic_DNA"/>
</dbReference>
<feature type="region of interest" description="Disordered" evidence="1">
    <location>
        <begin position="472"/>
        <end position="498"/>
    </location>
</feature>
<dbReference type="SMART" id="SM00220">
    <property type="entry name" value="S_TKc"/>
    <property type="match status" value="1"/>
</dbReference>
<feature type="compositionally biased region" description="Gly residues" evidence="1">
    <location>
        <begin position="806"/>
        <end position="818"/>
    </location>
</feature>